<evidence type="ECO:0000259" key="7">
    <source>
        <dbReference type="PROSITE" id="PS50089"/>
    </source>
</evidence>
<dbReference type="CDD" id="cd16448">
    <property type="entry name" value="RING-H2"/>
    <property type="match status" value="1"/>
</dbReference>
<keyword evidence="6" id="KW-0472">Membrane</keyword>
<organism evidence="8 9">
    <name type="scientific">Sporormia fimetaria CBS 119925</name>
    <dbReference type="NCBI Taxonomy" id="1340428"/>
    <lineage>
        <taxon>Eukaryota</taxon>
        <taxon>Fungi</taxon>
        <taxon>Dikarya</taxon>
        <taxon>Ascomycota</taxon>
        <taxon>Pezizomycotina</taxon>
        <taxon>Dothideomycetes</taxon>
        <taxon>Pleosporomycetidae</taxon>
        <taxon>Pleosporales</taxon>
        <taxon>Sporormiaceae</taxon>
        <taxon>Sporormia</taxon>
    </lineage>
</organism>
<protein>
    <recommendedName>
        <fullName evidence="7">RING-type domain-containing protein</fullName>
    </recommendedName>
</protein>
<dbReference type="Proteomes" id="UP000799440">
    <property type="component" value="Unassembled WGS sequence"/>
</dbReference>
<dbReference type="PANTHER" id="PTHR45969">
    <property type="entry name" value="RING ZINC FINGER PROTEIN-RELATED"/>
    <property type="match status" value="1"/>
</dbReference>
<dbReference type="PANTHER" id="PTHR45969:SF69">
    <property type="entry name" value="FINGER DOMAIN PROTEIN, PUTATIVE (AFU_ORTHOLOGUE AFUA_3G12190)-RELATED"/>
    <property type="match status" value="1"/>
</dbReference>
<dbReference type="GO" id="GO:0061630">
    <property type="term" value="F:ubiquitin protein ligase activity"/>
    <property type="evidence" value="ECO:0007669"/>
    <property type="project" value="TreeGrafter"/>
</dbReference>
<keyword evidence="1" id="KW-0479">Metal-binding</keyword>
<keyword evidence="2 4" id="KW-0863">Zinc-finger</keyword>
<feature type="compositionally biased region" description="Polar residues" evidence="5">
    <location>
        <begin position="217"/>
        <end position="228"/>
    </location>
</feature>
<keyword evidence="9" id="KW-1185">Reference proteome</keyword>
<proteinExistence type="predicted"/>
<evidence type="ECO:0000313" key="9">
    <source>
        <dbReference type="Proteomes" id="UP000799440"/>
    </source>
</evidence>
<dbReference type="InterPro" id="IPR013083">
    <property type="entry name" value="Znf_RING/FYVE/PHD"/>
</dbReference>
<evidence type="ECO:0000256" key="4">
    <source>
        <dbReference type="PROSITE-ProRule" id="PRU00175"/>
    </source>
</evidence>
<evidence type="ECO:0000256" key="1">
    <source>
        <dbReference type="ARBA" id="ARBA00022723"/>
    </source>
</evidence>
<dbReference type="GO" id="GO:0008270">
    <property type="term" value="F:zinc ion binding"/>
    <property type="evidence" value="ECO:0007669"/>
    <property type="project" value="UniProtKB-KW"/>
</dbReference>
<gene>
    <name evidence="8" type="ORF">M011DRAFT_207452</name>
</gene>
<reference evidence="8" key="1">
    <citation type="journal article" date="2020" name="Stud. Mycol.">
        <title>101 Dothideomycetes genomes: a test case for predicting lifestyles and emergence of pathogens.</title>
        <authorList>
            <person name="Haridas S."/>
            <person name="Albert R."/>
            <person name="Binder M."/>
            <person name="Bloem J."/>
            <person name="Labutti K."/>
            <person name="Salamov A."/>
            <person name="Andreopoulos B."/>
            <person name="Baker S."/>
            <person name="Barry K."/>
            <person name="Bills G."/>
            <person name="Bluhm B."/>
            <person name="Cannon C."/>
            <person name="Castanera R."/>
            <person name="Culley D."/>
            <person name="Daum C."/>
            <person name="Ezra D."/>
            <person name="Gonzalez J."/>
            <person name="Henrissat B."/>
            <person name="Kuo A."/>
            <person name="Liang C."/>
            <person name="Lipzen A."/>
            <person name="Lutzoni F."/>
            <person name="Magnuson J."/>
            <person name="Mondo S."/>
            <person name="Nolan M."/>
            <person name="Ohm R."/>
            <person name="Pangilinan J."/>
            <person name="Park H.-J."/>
            <person name="Ramirez L."/>
            <person name="Alfaro M."/>
            <person name="Sun H."/>
            <person name="Tritt A."/>
            <person name="Yoshinaga Y."/>
            <person name="Zwiers L.-H."/>
            <person name="Turgeon B."/>
            <person name="Goodwin S."/>
            <person name="Spatafora J."/>
            <person name="Crous P."/>
            <person name="Grigoriev I."/>
        </authorList>
    </citation>
    <scope>NUCLEOTIDE SEQUENCE</scope>
    <source>
        <strain evidence="8">CBS 119925</strain>
    </source>
</reference>
<dbReference type="SUPFAM" id="SSF57850">
    <property type="entry name" value="RING/U-box"/>
    <property type="match status" value="1"/>
</dbReference>
<feature type="region of interest" description="Disordered" evidence="5">
    <location>
        <begin position="204"/>
        <end position="228"/>
    </location>
</feature>
<dbReference type="Pfam" id="PF13639">
    <property type="entry name" value="zf-RING_2"/>
    <property type="match status" value="1"/>
</dbReference>
<keyword evidence="6" id="KW-0812">Transmembrane</keyword>
<sequence>MAPTASVLDGRDTYRGRVNRRKLTPQAVGFIVAIFGLLLVATISSIFMMRRRRAMHTYRVELTLQSLRKPPPPPPERREEARKKLEAVTEVLSASGQDKACADAEKSAKEFRSSMSLHEKECTICLSPLYVSSLPESAKVVKEQSTDAEAAFTLDATVSGPEEILRLKVCRHEFHAECLTSWFVVRKYSCPLCRAVYYEDEASRTANEGQEERTEDSPQQNADANNPR</sequence>
<keyword evidence="6" id="KW-1133">Transmembrane helix</keyword>
<dbReference type="EMBL" id="MU006593">
    <property type="protein sequence ID" value="KAF2743895.1"/>
    <property type="molecule type" value="Genomic_DNA"/>
</dbReference>
<dbReference type="PROSITE" id="PS50089">
    <property type="entry name" value="ZF_RING_2"/>
    <property type="match status" value="1"/>
</dbReference>
<keyword evidence="3" id="KW-0862">Zinc</keyword>
<dbReference type="InterPro" id="IPR001841">
    <property type="entry name" value="Znf_RING"/>
</dbReference>
<evidence type="ECO:0000256" key="2">
    <source>
        <dbReference type="ARBA" id="ARBA00022771"/>
    </source>
</evidence>
<feature type="transmembrane region" description="Helical" evidence="6">
    <location>
        <begin position="27"/>
        <end position="49"/>
    </location>
</feature>
<evidence type="ECO:0000256" key="3">
    <source>
        <dbReference type="ARBA" id="ARBA00022833"/>
    </source>
</evidence>
<dbReference type="GO" id="GO:0016567">
    <property type="term" value="P:protein ubiquitination"/>
    <property type="evidence" value="ECO:0007669"/>
    <property type="project" value="TreeGrafter"/>
</dbReference>
<dbReference type="SMART" id="SM00184">
    <property type="entry name" value="RING"/>
    <property type="match status" value="1"/>
</dbReference>
<accession>A0A6A6V0C9</accession>
<name>A0A6A6V0C9_9PLEO</name>
<feature type="domain" description="RING-type" evidence="7">
    <location>
        <begin position="122"/>
        <end position="194"/>
    </location>
</feature>
<dbReference type="Gene3D" id="3.30.40.10">
    <property type="entry name" value="Zinc/RING finger domain, C3HC4 (zinc finger)"/>
    <property type="match status" value="1"/>
</dbReference>
<dbReference type="OrthoDB" id="8062037at2759"/>
<dbReference type="AlphaFoldDB" id="A0A6A6V0C9"/>
<evidence type="ECO:0000256" key="5">
    <source>
        <dbReference type="SAM" id="MobiDB-lite"/>
    </source>
</evidence>
<evidence type="ECO:0000256" key="6">
    <source>
        <dbReference type="SAM" id="Phobius"/>
    </source>
</evidence>
<evidence type="ECO:0000313" key="8">
    <source>
        <dbReference type="EMBL" id="KAF2743895.1"/>
    </source>
</evidence>